<dbReference type="CDD" id="cd03801">
    <property type="entry name" value="GT4_PimA-like"/>
    <property type="match status" value="1"/>
</dbReference>
<keyword evidence="1" id="KW-0808">Transferase</keyword>
<feature type="domain" description="Glycosyl transferase family 1" evidence="2">
    <location>
        <begin position="148"/>
        <end position="285"/>
    </location>
</feature>
<reference evidence="3 4" key="1">
    <citation type="journal article" date="2014" name="Genome Announc.">
        <title>Draft Genome Sequence of Amycolatopsis lurida NRRL 2430, Producer of the Glycopeptide Family Antibiotic Ristocetin.</title>
        <authorList>
            <person name="Kwun M.J."/>
            <person name="Hong H.J."/>
        </authorList>
    </citation>
    <scope>NUCLEOTIDE SEQUENCE [LARGE SCALE GENOMIC DNA]</scope>
    <source>
        <strain evidence="3 4">NRRL 2430</strain>
    </source>
</reference>
<dbReference type="RefSeq" id="WP_034307247.1">
    <property type="nucleotide sequence ID" value="NZ_JFBM01000004.1"/>
</dbReference>
<dbReference type="Gene3D" id="3.40.50.2000">
    <property type="entry name" value="Glycogen Phosphorylase B"/>
    <property type="match status" value="1"/>
</dbReference>
<accession>A0A2P2FZE1</accession>
<dbReference type="GO" id="GO:0016757">
    <property type="term" value="F:glycosyltransferase activity"/>
    <property type="evidence" value="ECO:0007669"/>
    <property type="project" value="InterPro"/>
</dbReference>
<evidence type="ECO:0000259" key="2">
    <source>
        <dbReference type="Pfam" id="PF00534"/>
    </source>
</evidence>
<proteinExistence type="predicted"/>
<dbReference type="EMBL" id="JFBM01000004">
    <property type="protein sequence ID" value="KFU82079.1"/>
    <property type="molecule type" value="Genomic_DNA"/>
</dbReference>
<dbReference type="PANTHER" id="PTHR45947:SF3">
    <property type="entry name" value="SULFOQUINOVOSYL TRANSFERASE SQD2"/>
    <property type="match status" value="1"/>
</dbReference>
<evidence type="ECO:0000256" key="1">
    <source>
        <dbReference type="ARBA" id="ARBA00022679"/>
    </source>
</evidence>
<organism evidence="3 4">
    <name type="scientific">Amycolatopsis lurida NRRL 2430</name>
    <dbReference type="NCBI Taxonomy" id="1460371"/>
    <lineage>
        <taxon>Bacteria</taxon>
        <taxon>Bacillati</taxon>
        <taxon>Actinomycetota</taxon>
        <taxon>Actinomycetes</taxon>
        <taxon>Pseudonocardiales</taxon>
        <taxon>Pseudonocardiaceae</taxon>
        <taxon>Amycolatopsis</taxon>
    </lineage>
</organism>
<evidence type="ECO:0000313" key="3">
    <source>
        <dbReference type="EMBL" id="KFU82079.1"/>
    </source>
</evidence>
<protein>
    <recommendedName>
        <fullName evidence="2">Glycosyl transferase family 1 domain-containing protein</fullName>
    </recommendedName>
</protein>
<dbReference type="Pfam" id="PF00534">
    <property type="entry name" value="Glycos_transf_1"/>
    <property type="match status" value="1"/>
</dbReference>
<keyword evidence="4" id="KW-1185">Reference proteome</keyword>
<evidence type="ECO:0000313" key="4">
    <source>
        <dbReference type="Proteomes" id="UP000256220"/>
    </source>
</evidence>
<sequence>MKRVLALTDAPDDVGIFCQETELLLFRIEQLPAAGHSFEFFEQVYARLREACDLSTVDMVVAEYTEALPLLYLMRRDGHSCPALIIPHTNPYPLNILCHLMLVAETAHPGDLVLCGSTNAAAAYEQVAGIPARNICTFGIRDIYRPGDRAEARARFGLPPDRPILLYTGRFMTDKGIGALLEAYHLLRRSVPDALLTMSVTHVDAVLYNQLAAQLEHVVLFQRLSREETVSLYNAADLYVSGATSIFETYGKAPLEAMACGLPAVLPRWDGFPYFVGEHNGALAEVRYGNTGRTSPFDFAAVDPADLARQCRRVLDRGRLTDYRTPAWATYGETMRVLRDVVGELTAHPRLSLPVDPSAALHRERYSPAVRAFLDHYRLDTLEDLTGRTTELGLIDRRDPGDRTVLRGLHDEIFGIMAADPGRAGDDEKAGVTG</sequence>
<dbReference type="InterPro" id="IPR050194">
    <property type="entry name" value="Glycosyltransferase_grp1"/>
</dbReference>
<dbReference type="AlphaFoldDB" id="A0A2P2FZE1"/>
<dbReference type="Proteomes" id="UP000256220">
    <property type="component" value="Unassembled WGS sequence"/>
</dbReference>
<comment type="caution">
    <text evidence="3">The sequence shown here is derived from an EMBL/GenBank/DDBJ whole genome shotgun (WGS) entry which is preliminary data.</text>
</comment>
<name>A0A2P2FZE1_AMYLU</name>
<dbReference type="PANTHER" id="PTHR45947">
    <property type="entry name" value="SULFOQUINOVOSYL TRANSFERASE SQD2"/>
    <property type="match status" value="1"/>
</dbReference>
<dbReference type="InterPro" id="IPR001296">
    <property type="entry name" value="Glyco_trans_1"/>
</dbReference>
<dbReference type="SUPFAM" id="SSF53756">
    <property type="entry name" value="UDP-Glycosyltransferase/glycogen phosphorylase"/>
    <property type="match status" value="1"/>
</dbReference>
<gene>
    <name evidence="3" type="ORF">BB31_07000</name>
</gene>